<dbReference type="PANTHER" id="PTHR33751">
    <property type="entry name" value="CBB3-TYPE CYTOCHROME C OXIDASE SUBUNIT FIXP"/>
    <property type="match status" value="1"/>
</dbReference>
<dbReference type="Pfam" id="PF00034">
    <property type="entry name" value="Cytochrom_C"/>
    <property type="match status" value="1"/>
</dbReference>
<proteinExistence type="predicted"/>
<evidence type="ECO:0000259" key="8">
    <source>
        <dbReference type="PROSITE" id="PS51007"/>
    </source>
</evidence>
<evidence type="ECO:0000256" key="7">
    <source>
        <dbReference type="SAM" id="SignalP"/>
    </source>
</evidence>
<keyword evidence="5 6" id="KW-0408">Iron</keyword>
<name>A0A261UNQ3_9BORD</name>
<dbReference type="InterPro" id="IPR050597">
    <property type="entry name" value="Cytochrome_c_Oxidase_Subunit"/>
</dbReference>
<dbReference type="Proteomes" id="UP000215767">
    <property type="component" value="Unassembled WGS sequence"/>
</dbReference>
<evidence type="ECO:0000256" key="1">
    <source>
        <dbReference type="ARBA" id="ARBA00022448"/>
    </source>
</evidence>
<comment type="caution">
    <text evidence="9">The sequence shown here is derived from an EMBL/GenBank/DDBJ whole genome shotgun (WGS) entry which is preliminary data.</text>
</comment>
<feature type="domain" description="Cytochrome c" evidence="8">
    <location>
        <begin position="23"/>
        <end position="113"/>
    </location>
</feature>
<evidence type="ECO:0000256" key="3">
    <source>
        <dbReference type="ARBA" id="ARBA00022723"/>
    </source>
</evidence>
<feature type="signal peptide" evidence="7">
    <location>
        <begin position="1"/>
        <end position="22"/>
    </location>
</feature>
<gene>
    <name evidence="9" type="ORF">CAL28_22420</name>
</gene>
<accession>A0A261UNQ3</accession>
<dbReference type="GO" id="GO:0046872">
    <property type="term" value="F:metal ion binding"/>
    <property type="evidence" value="ECO:0007669"/>
    <property type="project" value="UniProtKB-KW"/>
</dbReference>
<feature type="chain" id="PRO_5012492442" evidence="7">
    <location>
        <begin position="23"/>
        <end position="120"/>
    </location>
</feature>
<evidence type="ECO:0000313" key="9">
    <source>
        <dbReference type="EMBL" id="OZI63528.1"/>
    </source>
</evidence>
<evidence type="ECO:0000256" key="5">
    <source>
        <dbReference type="ARBA" id="ARBA00023004"/>
    </source>
</evidence>
<keyword evidence="3 6" id="KW-0479">Metal-binding</keyword>
<dbReference type="PROSITE" id="PS51007">
    <property type="entry name" value="CYTC"/>
    <property type="match status" value="1"/>
</dbReference>
<sequence>MKRTILTLAGVLLGLSASASHGEDLAAGKAVFEKFNCASCHGADAKSPTDPQYPILAGQHEDYLAHALKAYRRGQSGAPATANIRKNPIMGAFAVQLSDADIGNVAAWLSSLPSDLGTRK</sequence>
<reference evidence="10" key="1">
    <citation type="submission" date="2017-05" db="EMBL/GenBank/DDBJ databases">
        <title>Complete and WGS of Bordetella genogroups.</title>
        <authorList>
            <person name="Spilker T."/>
            <person name="Lipuma J."/>
        </authorList>
    </citation>
    <scope>NUCLEOTIDE SEQUENCE [LARGE SCALE GENOMIC DNA]</scope>
    <source>
        <strain evidence="10">AU8856</strain>
    </source>
</reference>
<evidence type="ECO:0000313" key="10">
    <source>
        <dbReference type="Proteomes" id="UP000215767"/>
    </source>
</evidence>
<keyword evidence="10" id="KW-1185">Reference proteome</keyword>
<protein>
    <submittedName>
        <fullName evidence="9">Cytochrome</fullName>
    </submittedName>
</protein>
<evidence type="ECO:0000256" key="6">
    <source>
        <dbReference type="PROSITE-ProRule" id="PRU00433"/>
    </source>
</evidence>
<dbReference type="GO" id="GO:0009055">
    <property type="term" value="F:electron transfer activity"/>
    <property type="evidence" value="ECO:0007669"/>
    <property type="project" value="InterPro"/>
</dbReference>
<dbReference type="EMBL" id="NEVS01000004">
    <property type="protein sequence ID" value="OZI63528.1"/>
    <property type="molecule type" value="Genomic_DNA"/>
</dbReference>
<dbReference type="RefSeq" id="WP_176464069.1">
    <property type="nucleotide sequence ID" value="NZ_NEVS01000004.1"/>
</dbReference>
<dbReference type="PANTHER" id="PTHR33751:SF9">
    <property type="entry name" value="CYTOCHROME C4"/>
    <property type="match status" value="1"/>
</dbReference>
<dbReference type="AlphaFoldDB" id="A0A261UNQ3"/>
<dbReference type="InterPro" id="IPR036909">
    <property type="entry name" value="Cyt_c-like_dom_sf"/>
</dbReference>
<keyword evidence="4" id="KW-0249">Electron transport</keyword>
<evidence type="ECO:0000256" key="4">
    <source>
        <dbReference type="ARBA" id="ARBA00022982"/>
    </source>
</evidence>
<dbReference type="SUPFAM" id="SSF46626">
    <property type="entry name" value="Cytochrome c"/>
    <property type="match status" value="1"/>
</dbReference>
<keyword evidence="1" id="KW-0813">Transport</keyword>
<organism evidence="9 10">
    <name type="scientific">Bordetella genomosp. 11</name>
    <dbReference type="NCBI Taxonomy" id="1416808"/>
    <lineage>
        <taxon>Bacteria</taxon>
        <taxon>Pseudomonadati</taxon>
        <taxon>Pseudomonadota</taxon>
        <taxon>Betaproteobacteria</taxon>
        <taxon>Burkholderiales</taxon>
        <taxon>Alcaligenaceae</taxon>
        <taxon>Bordetella</taxon>
    </lineage>
</organism>
<keyword evidence="7" id="KW-0732">Signal</keyword>
<evidence type="ECO:0000256" key="2">
    <source>
        <dbReference type="ARBA" id="ARBA00022617"/>
    </source>
</evidence>
<dbReference type="Gene3D" id="1.10.760.10">
    <property type="entry name" value="Cytochrome c-like domain"/>
    <property type="match status" value="1"/>
</dbReference>
<dbReference type="InterPro" id="IPR009056">
    <property type="entry name" value="Cyt_c-like_dom"/>
</dbReference>
<keyword evidence="2 6" id="KW-0349">Heme</keyword>
<dbReference type="GO" id="GO:0020037">
    <property type="term" value="F:heme binding"/>
    <property type="evidence" value="ECO:0007669"/>
    <property type="project" value="InterPro"/>
</dbReference>